<sequence>MPRPNRFPVNRGASHYPPSPVAQAHFLPPAPHPNNSAPPAPERPALPPLPAGWTRTFHAVPAAYPRQLREGTGKLSRSSDPFGNTRPIPGESKAARKRRIEAAVGAAVLARLDADEWNLEEALRAAPEGLFLSVERWTRDTPVGGHTLVCTHPNGTQKEHWHPTLHRILASDAPPRAFGTGNPLPPTPVLVDDIWLLDHYNHGASVDLNQGRLGCADVWDEVGRDILNFIVGVLPSAKLSPAKELPWQLLWRPEGSAPAVKVMGMGGSYGGTGHVMAAHARPDVYHGIFLADTLIQPRALNRTAILPTDEQDVGTHLVRAAMKRRDAWPSRAEAGRTWLANPFYATWHPEVFKLTLSHGLVKANPYIEDDDGPVVLATPTWAEASVFIEPTSSGRAWDMLPNLQVPVAFLVAENRFPVQLNREVVWRAPLARNEKLSGTGHMCLQENPEAVAEAAVRFFQTHAAGWGSREEIRAEYDSLEAEAKL</sequence>
<protein>
    <recommendedName>
        <fullName evidence="4">AB hydrolase-1 domain-containing protein</fullName>
    </recommendedName>
</protein>
<dbReference type="EMBL" id="BTCM01000002">
    <property type="protein sequence ID" value="GMK55943.1"/>
    <property type="molecule type" value="Genomic_DNA"/>
</dbReference>
<accession>A0AAD3YBC0</accession>
<feature type="compositionally biased region" description="Pro residues" evidence="1">
    <location>
        <begin position="28"/>
        <end position="50"/>
    </location>
</feature>
<dbReference type="SUPFAM" id="SSF53474">
    <property type="entry name" value="alpha/beta-Hydrolases"/>
    <property type="match status" value="1"/>
</dbReference>
<feature type="region of interest" description="Disordered" evidence="1">
    <location>
        <begin position="1"/>
        <end position="52"/>
    </location>
</feature>
<evidence type="ECO:0000313" key="2">
    <source>
        <dbReference type="EMBL" id="GMK55943.1"/>
    </source>
</evidence>
<organism evidence="2 3">
    <name type="scientific">Cutaneotrichosporon spelunceum</name>
    <dbReference type="NCBI Taxonomy" id="1672016"/>
    <lineage>
        <taxon>Eukaryota</taxon>
        <taxon>Fungi</taxon>
        <taxon>Dikarya</taxon>
        <taxon>Basidiomycota</taxon>
        <taxon>Agaricomycotina</taxon>
        <taxon>Tremellomycetes</taxon>
        <taxon>Trichosporonales</taxon>
        <taxon>Trichosporonaceae</taxon>
        <taxon>Cutaneotrichosporon</taxon>
    </lineage>
</organism>
<reference evidence="2" key="2">
    <citation type="submission" date="2023-06" db="EMBL/GenBank/DDBJ databases">
        <authorList>
            <person name="Kobayashi Y."/>
            <person name="Kayamori A."/>
            <person name="Aoki K."/>
            <person name="Shiwa Y."/>
            <person name="Fujita N."/>
            <person name="Sugita T."/>
            <person name="Iwasaki W."/>
            <person name="Tanaka N."/>
            <person name="Takashima M."/>
        </authorList>
    </citation>
    <scope>NUCLEOTIDE SEQUENCE</scope>
    <source>
        <strain evidence="2">HIS016</strain>
    </source>
</reference>
<name>A0AAD3YBC0_9TREE</name>
<keyword evidence="3" id="KW-1185">Reference proteome</keyword>
<feature type="region of interest" description="Disordered" evidence="1">
    <location>
        <begin position="65"/>
        <end position="94"/>
    </location>
</feature>
<proteinExistence type="predicted"/>
<dbReference type="InterPro" id="IPR029058">
    <property type="entry name" value="AB_hydrolase_fold"/>
</dbReference>
<reference evidence="2" key="1">
    <citation type="journal article" date="2023" name="BMC Genomics">
        <title>Chromosome-level genome assemblies of Cutaneotrichosporon spp. (Trichosporonales, Basidiomycota) reveal imbalanced evolution between nucleotide sequences and chromosome synteny.</title>
        <authorList>
            <person name="Kobayashi Y."/>
            <person name="Kayamori A."/>
            <person name="Aoki K."/>
            <person name="Shiwa Y."/>
            <person name="Matsutani M."/>
            <person name="Fujita N."/>
            <person name="Sugita T."/>
            <person name="Iwasaki W."/>
            <person name="Tanaka N."/>
            <person name="Takashima M."/>
        </authorList>
    </citation>
    <scope>NUCLEOTIDE SEQUENCE</scope>
    <source>
        <strain evidence="2">HIS016</strain>
    </source>
</reference>
<dbReference type="Proteomes" id="UP001222932">
    <property type="component" value="Unassembled WGS sequence"/>
</dbReference>
<comment type="caution">
    <text evidence="2">The sequence shown here is derived from an EMBL/GenBank/DDBJ whole genome shotgun (WGS) entry which is preliminary data.</text>
</comment>
<dbReference type="Gene3D" id="3.40.50.1820">
    <property type="entry name" value="alpha/beta hydrolase"/>
    <property type="match status" value="1"/>
</dbReference>
<evidence type="ECO:0000313" key="3">
    <source>
        <dbReference type="Proteomes" id="UP001222932"/>
    </source>
</evidence>
<evidence type="ECO:0000256" key="1">
    <source>
        <dbReference type="SAM" id="MobiDB-lite"/>
    </source>
</evidence>
<evidence type="ECO:0008006" key="4">
    <source>
        <dbReference type="Google" id="ProtNLM"/>
    </source>
</evidence>
<gene>
    <name evidence="2" type="ORF">CspeluHIS016_0209990</name>
</gene>
<dbReference type="AlphaFoldDB" id="A0AAD3YBC0"/>